<dbReference type="InterPro" id="IPR051046">
    <property type="entry name" value="MurCDEF_CellWall_CoF430Synth"/>
</dbReference>
<evidence type="ECO:0000256" key="10">
    <source>
        <dbReference type="HAMAP-Rule" id="MF_02019"/>
    </source>
</evidence>
<proteinExistence type="inferred from homology"/>
<keyword evidence="8 10" id="KW-0131">Cell cycle</keyword>
<dbReference type="PANTHER" id="PTHR43024">
    <property type="entry name" value="UDP-N-ACETYLMURAMOYL-TRIPEPTIDE--D-ALANYL-D-ALANINE LIGASE"/>
    <property type="match status" value="1"/>
</dbReference>
<dbReference type="InterPro" id="IPR036615">
    <property type="entry name" value="Mur_ligase_C_dom_sf"/>
</dbReference>
<comment type="similarity">
    <text evidence="10">Belongs to the MurCDEF family. MurF subfamily.</text>
</comment>
<evidence type="ECO:0000256" key="7">
    <source>
        <dbReference type="ARBA" id="ARBA00022984"/>
    </source>
</evidence>
<evidence type="ECO:0000256" key="11">
    <source>
        <dbReference type="RuleBase" id="RU004136"/>
    </source>
</evidence>
<comment type="pathway">
    <text evidence="10 11">Cell wall biogenesis; peptidoglycan biosynthesis.</text>
</comment>
<dbReference type="Gene3D" id="3.40.1190.10">
    <property type="entry name" value="Mur-like, catalytic domain"/>
    <property type="match status" value="1"/>
</dbReference>
<name>A0ABU9KA53_9BACI</name>
<dbReference type="Pfam" id="PF01225">
    <property type="entry name" value="Mur_ligase"/>
    <property type="match status" value="1"/>
</dbReference>
<dbReference type="InterPro" id="IPR036565">
    <property type="entry name" value="Mur-like_cat_sf"/>
</dbReference>
<evidence type="ECO:0000256" key="1">
    <source>
        <dbReference type="ARBA" id="ARBA00022490"/>
    </source>
</evidence>
<accession>A0ABU9KA53</accession>
<dbReference type="Gene3D" id="3.40.1390.10">
    <property type="entry name" value="MurE/MurF, N-terminal domain"/>
    <property type="match status" value="1"/>
</dbReference>
<feature type="domain" description="Mur ligase C-terminal" evidence="13">
    <location>
        <begin position="319"/>
        <end position="445"/>
    </location>
</feature>
<keyword evidence="1 10" id="KW-0963">Cytoplasm</keyword>
<evidence type="ECO:0000256" key="4">
    <source>
        <dbReference type="ARBA" id="ARBA00022741"/>
    </source>
</evidence>
<keyword evidence="2 10" id="KW-0436">Ligase</keyword>
<feature type="binding site" evidence="10">
    <location>
        <begin position="113"/>
        <end position="119"/>
    </location>
    <ligand>
        <name>ATP</name>
        <dbReference type="ChEBI" id="CHEBI:30616"/>
    </ligand>
</feature>
<keyword evidence="4 10" id="KW-0547">Nucleotide-binding</keyword>
<evidence type="ECO:0000256" key="8">
    <source>
        <dbReference type="ARBA" id="ARBA00023306"/>
    </source>
</evidence>
<evidence type="ECO:0000256" key="2">
    <source>
        <dbReference type="ARBA" id="ARBA00022598"/>
    </source>
</evidence>
<dbReference type="NCBIfam" id="TIGR01143">
    <property type="entry name" value="murF"/>
    <property type="match status" value="1"/>
</dbReference>
<dbReference type="SUPFAM" id="SSF53244">
    <property type="entry name" value="MurD-like peptide ligases, peptide-binding domain"/>
    <property type="match status" value="1"/>
</dbReference>
<reference evidence="15 16" key="1">
    <citation type="submission" date="2024-04" db="EMBL/GenBank/DDBJ databases">
        <title>Bacillus oryzaecorticis sp. nov., a moderately halophilic bacterium isolated from rice husks.</title>
        <authorList>
            <person name="Zhu H.-S."/>
        </authorList>
    </citation>
    <scope>NUCLEOTIDE SEQUENCE [LARGE SCALE GENOMIC DNA]</scope>
    <source>
        <strain evidence="15 16">ZC255</strain>
    </source>
</reference>
<dbReference type="Pfam" id="PF02875">
    <property type="entry name" value="Mur_ligase_C"/>
    <property type="match status" value="1"/>
</dbReference>
<dbReference type="EC" id="6.3.2.10" evidence="10 11"/>
<keyword evidence="3 10" id="KW-0132">Cell division</keyword>
<dbReference type="Pfam" id="PF08245">
    <property type="entry name" value="Mur_ligase_M"/>
    <property type="match status" value="1"/>
</dbReference>
<dbReference type="InterPro" id="IPR004101">
    <property type="entry name" value="Mur_ligase_C"/>
</dbReference>
<keyword evidence="6 10" id="KW-0133">Cell shape</keyword>
<comment type="subcellular location">
    <subcellularLocation>
        <location evidence="10 11">Cytoplasm</location>
    </subcellularLocation>
</comment>
<evidence type="ECO:0000259" key="14">
    <source>
        <dbReference type="Pfam" id="PF08245"/>
    </source>
</evidence>
<dbReference type="InterPro" id="IPR005863">
    <property type="entry name" value="UDP-N-AcMur_synth"/>
</dbReference>
<dbReference type="Proteomes" id="UP001389717">
    <property type="component" value="Unassembled WGS sequence"/>
</dbReference>
<keyword evidence="9 10" id="KW-0961">Cell wall biogenesis/degradation</keyword>
<evidence type="ECO:0000256" key="6">
    <source>
        <dbReference type="ARBA" id="ARBA00022960"/>
    </source>
</evidence>
<dbReference type="InterPro" id="IPR013221">
    <property type="entry name" value="Mur_ligase_cen"/>
</dbReference>
<protein>
    <recommendedName>
        <fullName evidence="10 11">UDP-N-acetylmuramoyl-tripeptide--D-alanyl-D-alanine ligase</fullName>
        <ecNumber evidence="10 11">6.3.2.10</ecNumber>
    </recommendedName>
    <alternativeName>
        <fullName evidence="10">D-alanyl-D-alanine-adding enzyme</fullName>
    </alternativeName>
</protein>
<gene>
    <name evidence="10 15" type="primary">murF</name>
    <name evidence="15" type="ORF">AAEO50_11450</name>
</gene>
<evidence type="ECO:0000313" key="16">
    <source>
        <dbReference type="Proteomes" id="UP001389717"/>
    </source>
</evidence>
<evidence type="ECO:0000259" key="12">
    <source>
        <dbReference type="Pfam" id="PF01225"/>
    </source>
</evidence>
<keyword evidence="5 10" id="KW-0067">ATP-binding</keyword>
<comment type="caution">
    <text evidence="15">The sequence shown here is derived from an EMBL/GenBank/DDBJ whole genome shotgun (WGS) entry which is preliminary data.</text>
</comment>
<feature type="domain" description="Mur ligase central" evidence="14">
    <location>
        <begin position="111"/>
        <end position="297"/>
    </location>
</feature>
<feature type="domain" description="Mur ligase N-terminal catalytic" evidence="12">
    <location>
        <begin position="27"/>
        <end position="101"/>
    </location>
</feature>
<organism evidence="15 16">
    <name type="scientific">Rossellomorea oryzaecorticis</name>
    <dbReference type="NCBI Taxonomy" id="1396505"/>
    <lineage>
        <taxon>Bacteria</taxon>
        <taxon>Bacillati</taxon>
        <taxon>Bacillota</taxon>
        <taxon>Bacilli</taxon>
        <taxon>Bacillales</taxon>
        <taxon>Bacillaceae</taxon>
        <taxon>Rossellomorea</taxon>
    </lineage>
</organism>
<dbReference type="EMBL" id="JBBYAF010000020">
    <property type="protein sequence ID" value="MEL3972898.1"/>
    <property type="molecule type" value="Genomic_DNA"/>
</dbReference>
<dbReference type="SUPFAM" id="SSF63418">
    <property type="entry name" value="MurE/MurF N-terminal domain"/>
    <property type="match status" value="1"/>
</dbReference>
<dbReference type="InterPro" id="IPR000713">
    <property type="entry name" value="Mur_ligase_N"/>
</dbReference>
<evidence type="ECO:0000256" key="5">
    <source>
        <dbReference type="ARBA" id="ARBA00022840"/>
    </source>
</evidence>
<dbReference type="InterPro" id="IPR035911">
    <property type="entry name" value="MurE/MurF_N"/>
</dbReference>
<keyword evidence="16" id="KW-1185">Reference proteome</keyword>
<evidence type="ECO:0000259" key="13">
    <source>
        <dbReference type="Pfam" id="PF02875"/>
    </source>
</evidence>
<evidence type="ECO:0000313" key="15">
    <source>
        <dbReference type="EMBL" id="MEL3972898.1"/>
    </source>
</evidence>
<dbReference type="RefSeq" id="WP_341983677.1">
    <property type="nucleotide sequence ID" value="NZ_JBBYAF010000020.1"/>
</dbReference>
<sequence>MFEKTINQTCDMLNVHNDLTKFGHLIIKGVSIDTRKIEKGNLFVPFKGENVDGHQFVRQAIEKGAAAALWDKHVPNPPEDIPVLVVDDPLLALQSLANQYRHQLDLKVVGITGSNGKTTTKDMVANLLATKYKVHKTQGNYNNHIGLPLTILALPQDAEVAVLEMGMSGFGEIELLSEISQPDAAIITNIGESHLQDLGSREGITKAKLEIVQGLKEDGLFAYYGDEHLLEEQVKELSLKRVKTFGRSETNTIYPLGIEMNNAGSYFETSLDKGVTFFLPVLGQHNIHNALAAILIAKEFGVSVEEMKEGLESLKLTQMRMEMTEGQKGEKIINDAYNASPTSMKAAIQLVSELEGFTAKMLVLGDMLELGDNEEEFHLEIGRMIDPDQIQHVYTFGKLAEFIAKGALERFSPENVHSFQDKKELSAELENQTKDGDLILFKASRGMALEEIIEALAKG</sequence>
<dbReference type="HAMAP" id="MF_02019">
    <property type="entry name" value="MurF"/>
    <property type="match status" value="1"/>
</dbReference>
<dbReference type="GO" id="GO:0047480">
    <property type="term" value="F:UDP-N-acetylmuramoyl-tripeptide-D-alanyl-D-alanine ligase activity"/>
    <property type="evidence" value="ECO:0007669"/>
    <property type="project" value="UniProtKB-EC"/>
</dbReference>
<keyword evidence="7 10" id="KW-0573">Peptidoglycan synthesis</keyword>
<dbReference type="Gene3D" id="3.90.190.20">
    <property type="entry name" value="Mur ligase, C-terminal domain"/>
    <property type="match status" value="1"/>
</dbReference>
<dbReference type="PANTHER" id="PTHR43024:SF1">
    <property type="entry name" value="UDP-N-ACETYLMURAMOYL-TRIPEPTIDE--D-ALANYL-D-ALANINE LIGASE"/>
    <property type="match status" value="1"/>
</dbReference>
<evidence type="ECO:0000256" key="3">
    <source>
        <dbReference type="ARBA" id="ARBA00022618"/>
    </source>
</evidence>
<comment type="function">
    <text evidence="10 11">Involved in cell wall formation. Catalyzes the final step in the synthesis of UDP-N-acetylmuramoyl-pentapeptide, the precursor of murein.</text>
</comment>
<comment type="catalytic activity">
    <reaction evidence="10 11">
        <text>D-alanyl-D-alanine + UDP-N-acetyl-alpha-D-muramoyl-L-alanyl-gamma-D-glutamyl-meso-2,6-diaminopimelate + ATP = UDP-N-acetyl-alpha-D-muramoyl-L-alanyl-gamma-D-glutamyl-meso-2,6-diaminopimeloyl-D-alanyl-D-alanine + ADP + phosphate + H(+)</text>
        <dbReference type="Rhea" id="RHEA:28374"/>
        <dbReference type="ChEBI" id="CHEBI:15378"/>
        <dbReference type="ChEBI" id="CHEBI:30616"/>
        <dbReference type="ChEBI" id="CHEBI:43474"/>
        <dbReference type="ChEBI" id="CHEBI:57822"/>
        <dbReference type="ChEBI" id="CHEBI:61386"/>
        <dbReference type="ChEBI" id="CHEBI:83905"/>
        <dbReference type="ChEBI" id="CHEBI:456216"/>
        <dbReference type="EC" id="6.3.2.10"/>
    </reaction>
</comment>
<evidence type="ECO:0000256" key="9">
    <source>
        <dbReference type="ARBA" id="ARBA00023316"/>
    </source>
</evidence>
<dbReference type="SUPFAM" id="SSF53623">
    <property type="entry name" value="MurD-like peptide ligases, catalytic domain"/>
    <property type="match status" value="1"/>
</dbReference>